<protein>
    <recommendedName>
        <fullName evidence="5">RDD domain-containing protein</fullName>
    </recommendedName>
</protein>
<feature type="transmembrane region" description="Helical" evidence="1">
    <location>
        <begin position="96"/>
        <end position="117"/>
    </location>
</feature>
<keyword evidence="2" id="KW-0732">Signal</keyword>
<accession>A0A117SXY8</accession>
<reference evidence="3 4" key="1">
    <citation type="submission" date="2015-12" db="EMBL/GenBank/DDBJ databases">
        <title>Draft genome sequence of Acidibacillus ferrooxidans ITV001, isolated from a chalcopyrite acid mine drainage site in Brazil.</title>
        <authorList>
            <person name="Dall'Agnol H."/>
            <person name="Nancucheo I."/>
            <person name="Johnson B."/>
            <person name="Oliveira R."/>
            <person name="Leite L."/>
            <person name="Pylro V."/>
            <person name="Nunes G.L."/>
            <person name="Tzotzos G."/>
            <person name="Fernandes G.R."/>
            <person name="Dutra J."/>
            <person name="Orellana S.C."/>
            <person name="Oliveira G."/>
        </authorList>
    </citation>
    <scope>NUCLEOTIDE SEQUENCE [LARGE SCALE GENOMIC DNA]</scope>
    <source>
        <strain evidence="4">ITV01</strain>
    </source>
</reference>
<feature type="transmembrane region" description="Helical" evidence="1">
    <location>
        <begin position="348"/>
        <end position="371"/>
    </location>
</feature>
<dbReference type="RefSeq" id="WP_067714931.1">
    <property type="nucleotide sequence ID" value="NZ_LPVJ01000027.1"/>
</dbReference>
<evidence type="ECO:0000256" key="1">
    <source>
        <dbReference type="SAM" id="Phobius"/>
    </source>
</evidence>
<feature type="transmembrane region" description="Helical" evidence="1">
    <location>
        <begin position="176"/>
        <end position="195"/>
    </location>
</feature>
<keyword evidence="1" id="KW-0472">Membrane</keyword>
<evidence type="ECO:0000256" key="2">
    <source>
        <dbReference type="SAM" id="SignalP"/>
    </source>
</evidence>
<feature type="transmembrane region" description="Helical" evidence="1">
    <location>
        <begin position="377"/>
        <end position="394"/>
    </location>
</feature>
<dbReference type="AlphaFoldDB" id="A0A117SXY8"/>
<dbReference type="OrthoDB" id="2517316at2"/>
<feature type="chain" id="PRO_5007156489" description="RDD domain-containing protein" evidence="2">
    <location>
        <begin position="34"/>
        <end position="523"/>
    </location>
</feature>
<sequence>MNYRRRWVWGMAATLYLFGLIAAAIFLSTQAFAATQPPPSMVNQILPTEQQVGVTTTVIPTYRTYPPDRYAFDLGYNLVTWEWGGLKPSLNDPIPFLGNAIASWIFIGSGFITRFGIFLSELGFHTQLVNDQLSSVTPLLVGLRQSLFGRFLPFSLIALALWAVKKAIVDNQPARVWSGILASVIVLAGGLFFMANSGPDIRFLSNTMDQLSQVTMGSLAAPFQQIEGISTMSPGQAADTELVVTANQVWDLLVTRPWVIGEFDQTEMQPMSVTPAEASAIEKSASADNVALPVSPGDNWLILMRDYPDGSQQRTILATTLGDPSVNHAGHADMPNILGAGSVVPRMVIALFSLVASLTFLLFAAVIAGMLIAAQEMALALILVCPIVFLIGVLPGRGFGLVRTWLGWLIGALGTKVVYGLYFGLTLLLADVVTKTTGLLILQQVLVSVLFFLAFLFRKRVLGAILSKVGAPTPHEMLRTSVVYVRDHWRETSSSVGRTGNFAKGVYRRFRPKSGGDDGRDGS</sequence>
<feature type="transmembrane region" description="Helical" evidence="1">
    <location>
        <begin position="436"/>
        <end position="457"/>
    </location>
</feature>
<keyword evidence="1" id="KW-0812">Transmembrane</keyword>
<feature type="transmembrane region" description="Helical" evidence="1">
    <location>
        <begin position="147"/>
        <end position="164"/>
    </location>
</feature>
<proteinExistence type="predicted"/>
<dbReference type="Proteomes" id="UP000053557">
    <property type="component" value="Unassembled WGS sequence"/>
</dbReference>
<feature type="signal peptide" evidence="2">
    <location>
        <begin position="1"/>
        <end position="33"/>
    </location>
</feature>
<keyword evidence="1" id="KW-1133">Transmembrane helix</keyword>
<comment type="caution">
    <text evidence="3">The sequence shown here is derived from an EMBL/GenBank/DDBJ whole genome shotgun (WGS) entry which is preliminary data.</text>
</comment>
<dbReference type="EMBL" id="LPVJ01000027">
    <property type="protein sequence ID" value="KUO96141.1"/>
    <property type="molecule type" value="Genomic_DNA"/>
</dbReference>
<evidence type="ECO:0008006" key="5">
    <source>
        <dbReference type="Google" id="ProtNLM"/>
    </source>
</evidence>
<evidence type="ECO:0000313" key="4">
    <source>
        <dbReference type="Proteomes" id="UP000053557"/>
    </source>
</evidence>
<organism evidence="3 4">
    <name type="scientific">Ferroacidibacillus organovorans</name>
    <dbReference type="NCBI Taxonomy" id="1765683"/>
    <lineage>
        <taxon>Bacteria</taxon>
        <taxon>Bacillati</taxon>
        <taxon>Bacillota</taxon>
        <taxon>Bacilli</taxon>
        <taxon>Bacillales</taxon>
        <taxon>Alicyclobacillaceae</taxon>
        <taxon>Ferroacidibacillus</taxon>
    </lineage>
</organism>
<feature type="transmembrane region" description="Helical" evidence="1">
    <location>
        <begin position="406"/>
        <end position="430"/>
    </location>
</feature>
<evidence type="ECO:0000313" key="3">
    <source>
        <dbReference type="EMBL" id="KUO96141.1"/>
    </source>
</evidence>
<gene>
    <name evidence="3" type="ORF">ATW55_14505</name>
</gene>
<name>A0A117SXY8_9BACL</name>
<keyword evidence="4" id="KW-1185">Reference proteome</keyword>